<keyword evidence="3 10" id="KW-0662">Pyridine nucleotide biosynthesis</keyword>
<gene>
    <name evidence="10 12" type="primary">nadD</name>
    <name evidence="12" type="ORF">BCAMP_11645</name>
</gene>
<proteinExistence type="inferred from homology"/>
<dbReference type="Gene3D" id="3.40.50.620">
    <property type="entry name" value="HUPs"/>
    <property type="match status" value="1"/>
</dbReference>
<protein>
    <recommendedName>
        <fullName evidence="10">Probable nicotinate-nucleotide adenylyltransferase</fullName>
        <ecNumber evidence="10">2.7.7.18</ecNumber>
    </recommendedName>
    <alternativeName>
        <fullName evidence="10">Deamido-NAD(+) diphosphorylase</fullName>
    </alternativeName>
    <alternativeName>
        <fullName evidence="10">Deamido-NAD(+) pyrophosphorylase</fullName>
    </alternativeName>
    <alternativeName>
        <fullName evidence="10">Nicotinate mononucleotide adenylyltransferase</fullName>
        <shortName evidence="10">NaMN adenylyltransferase</shortName>
    </alternativeName>
</protein>
<evidence type="ECO:0000256" key="10">
    <source>
        <dbReference type="HAMAP-Rule" id="MF_00244"/>
    </source>
</evidence>
<dbReference type="CDD" id="cd02165">
    <property type="entry name" value="NMNAT"/>
    <property type="match status" value="1"/>
</dbReference>
<evidence type="ECO:0000256" key="1">
    <source>
        <dbReference type="ARBA" id="ARBA00002324"/>
    </source>
</evidence>
<accession>W7CEV9</accession>
<evidence type="ECO:0000256" key="5">
    <source>
        <dbReference type="ARBA" id="ARBA00022695"/>
    </source>
</evidence>
<dbReference type="RefSeq" id="WP_035315592.1">
    <property type="nucleotide sequence ID" value="NZ_AODH01000056.1"/>
</dbReference>
<dbReference type="NCBIfam" id="TIGR00482">
    <property type="entry name" value="nicotinate (nicotinamide) nucleotide adenylyltransferase"/>
    <property type="match status" value="1"/>
</dbReference>
<dbReference type="Pfam" id="PF01467">
    <property type="entry name" value="CTP_transf_like"/>
    <property type="match status" value="1"/>
</dbReference>
<feature type="domain" description="Cytidyltransferase-like" evidence="11">
    <location>
        <begin position="7"/>
        <end position="162"/>
    </location>
</feature>
<evidence type="ECO:0000259" key="11">
    <source>
        <dbReference type="Pfam" id="PF01467"/>
    </source>
</evidence>
<comment type="caution">
    <text evidence="12">The sequence shown here is derived from an EMBL/GenBank/DDBJ whole genome shotgun (WGS) entry which is preliminary data.</text>
</comment>
<evidence type="ECO:0000256" key="9">
    <source>
        <dbReference type="ARBA" id="ARBA00048721"/>
    </source>
</evidence>
<evidence type="ECO:0000256" key="3">
    <source>
        <dbReference type="ARBA" id="ARBA00022642"/>
    </source>
</evidence>
<keyword evidence="5 10" id="KW-0548">Nucleotidyltransferase</keyword>
<dbReference type="NCBIfam" id="NF000841">
    <property type="entry name" value="PRK00071.1-4"/>
    <property type="match status" value="1"/>
</dbReference>
<keyword evidence="13" id="KW-1185">Reference proteome</keyword>
<dbReference type="SUPFAM" id="SSF52374">
    <property type="entry name" value="Nucleotidylyl transferase"/>
    <property type="match status" value="1"/>
</dbReference>
<name>W7CEV9_9LIST</name>
<dbReference type="InterPro" id="IPR005248">
    <property type="entry name" value="NadD/NMNAT"/>
</dbReference>
<evidence type="ECO:0000313" key="12">
    <source>
        <dbReference type="EMBL" id="EUJ35447.1"/>
    </source>
</evidence>
<organism evidence="12 13">
    <name type="scientific">Brochothrix campestris FSL F6-1037</name>
    <dbReference type="NCBI Taxonomy" id="1265861"/>
    <lineage>
        <taxon>Bacteria</taxon>
        <taxon>Bacillati</taxon>
        <taxon>Bacillota</taxon>
        <taxon>Bacilli</taxon>
        <taxon>Bacillales</taxon>
        <taxon>Listeriaceae</taxon>
        <taxon>Brochothrix</taxon>
    </lineage>
</organism>
<dbReference type="NCBIfam" id="TIGR00125">
    <property type="entry name" value="cyt_tran_rel"/>
    <property type="match status" value="1"/>
</dbReference>
<evidence type="ECO:0000256" key="7">
    <source>
        <dbReference type="ARBA" id="ARBA00022840"/>
    </source>
</evidence>
<dbReference type="EMBL" id="AODH01000056">
    <property type="protein sequence ID" value="EUJ35447.1"/>
    <property type="molecule type" value="Genomic_DNA"/>
</dbReference>
<dbReference type="EC" id="2.7.7.18" evidence="10"/>
<dbReference type="InterPro" id="IPR004821">
    <property type="entry name" value="Cyt_trans-like"/>
</dbReference>
<evidence type="ECO:0000256" key="2">
    <source>
        <dbReference type="ARBA" id="ARBA00005019"/>
    </source>
</evidence>
<dbReference type="HAMAP" id="MF_00244">
    <property type="entry name" value="NaMN_adenylyltr"/>
    <property type="match status" value="1"/>
</dbReference>
<dbReference type="STRING" id="1265861.BCAMP_11645"/>
<dbReference type="GO" id="GO:0004515">
    <property type="term" value="F:nicotinate-nucleotide adenylyltransferase activity"/>
    <property type="evidence" value="ECO:0007669"/>
    <property type="project" value="UniProtKB-UniRule"/>
</dbReference>
<evidence type="ECO:0000256" key="4">
    <source>
        <dbReference type="ARBA" id="ARBA00022679"/>
    </source>
</evidence>
<reference evidence="12 13" key="1">
    <citation type="submission" date="2012-12" db="EMBL/GenBank/DDBJ databases">
        <title>Novel taxa of Listeriaceae from agricultural environments in the United States.</title>
        <authorList>
            <person name="den Bakker H.C."/>
            <person name="Allred A."/>
            <person name="Warchocki S."/>
            <person name="Wright E.M."/>
            <person name="Burrell A."/>
            <person name="Nightingale K.K."/>
            <person name="Kephart D."/>
            <person name="Wiedmann M."/>
        </authorList>
    </citation>
    <scope>NUCLEOTIDE SEQUENCE [LARGE SCALE GENOMIC DNA]</scope>
    <source>
        <strain evidence="12 13">FSL F6-1037</strain>
    </source>
</reference>
<keyword evidence="6 10" id="KW-0547">Nucleotide-binding</keyword>
<dbReference type="PANTHER" id="PTHR39321:SF3">
    <property type="entry name" value="PHOSPHOPANTETHEINE ADENYLYLTRANSFERASE"/>
    <property type="match status" value="1"/>
</dbReference>
<dbReference type="Proteomes" id="UP000019243">
    <property type="component" value="Unassembled WGS sequence"/>
</dbReference>
<dbReference type="GO" id="GO:0005524">
    <property type="term" value="F:ATP binding"/>
    <property type="evidence" value="ECO:0007669"/>
    <property type="project" value="UniProtKB-KW"/>
</dbReference>
<dbReference type="NCBIfam" id="NF000840">
    <property type="entry name" value="PRK00071.1-3"/>
    <property type="match status" value="1"/>
</dbReference>
<dbReference type="AlphaFoldDB" id="W7CEV9"/>
<comment type="pathway">
    <text evidence="2 10">Cofactor biosynthesis; NAD(+) biosynthesis; deamido-NAD(+) from nicotinate D-ribonucleotide: step 1/1.</text>
</comment>
<keyword evidence="8 10" id="KW-0520">NAD</keyword>
<comment type="function">
    <text evidence="1 10">Catalyzes the reversible adenylation of nicotinate mononucleotide (NaMN) to nicotinic acid adenine dinucleotide (NaAD).</text>
</comment>
<keyword evidence="7 10" id="KW-0067">ATP-binding</keyword>
<dbReference type="PANTHER" id="PTHR39321">
    <property type="entry name" value="NICOTINATE-NUCLEOTIDE ADENYLYLTRANSFERASE-RELATED"/>
    <property type="match status" value="1"/>
</dbReference>
<evidence type="ECO:0000256" key="6">
    <source>
        <dbReference type="ARBA" id="ARBA00022741"/>
    </source>
</evidence>
<dbReference type="PATRIC" id="fig|1265861.3.peg.2284"/>
<comment type="catalytic activity">
    <reaction evidence="9 10">
        <text>nicotinate beta-D-ribonucleotide + ATP + H(+) = deamido-NAD(+) + diphosphate</text>
        <dbReference type="Rhea" id="RHEA:22860"/>
        <dbReference type="ChEBI" id="CHEBI:15378"/>
        <dbReference type="ChEBI" id="CHEBI:30616"/>
        <dbReference type="ChEBI" id="CHEBI:33019"/>
        <dbReference type="ChEBI" id="CHEBI:57502"/>
        <dbReference type="ChEBI" id="CHEBI:58437"/>
        <dbReference type="EC" id="2.7.7.18"/>
    </reaction>
</comment>
<dbReference type="OrthoDB" id="5295945at2"/>
<evidence type="ECO:0000313" key="13">
    <source>
        <dbReference type="Proteomes" id="UP000019243"/>
    </source>
</evidence>
<dbReference type="InterPro" id="IPR014729">
    <property type="entry name" value="Rossmann-like_a/b/a_fold"/>
</dbReference>
<evidence type="ECO:0000256" key="8">
    <source>
        <dbReference type="ARBA" id="ARBA00023027"/>
    </source>
</evidence>
<keyword evidence="4 10" id="KW-0808">Transferase</keyword>
<dbReference type="GO" id="GO:0009435">
    <property type="term" value="P:NAD+ biosynthetic process"/>
    <property type="evidence" value="ECO:0007669"/>
    <property type="project" value="UniProtKB-UniRule"/>
</dbReference>
<sequence>MTKRVGILGGTFNPPHFGHLFIAEQVFEAYQLDEIRFLPNAIPPHKAVVDGITDEARIALVKGAIANNTHFTIDTREITRGGSSYTYDTMLEMKQLEPDVQFYFIIGADMVEYLPKWYNINKLMELVTFIGVTRKGYRLQSDYPIETLALPLMDLSSSAIRAQLKAGQSVRYMVPENVYYAIKESQFYES</sequence>
<comment type="similarity">
    <text evidence="10">Belongs to the NadD family.</text>
</comment>
<dbReference type="UniPathway" id="UPA00253">
    <property type="reaction ID" value="UER00332"/>
</dbReference>